<keyword evidence="3" id="KW-1185">Reference proteome</keyword>
<gene>
    <name evidence="2" type="ORF">PEL8287_03184</name>
</gene>
<keyword evidence="1" id="KW-0732">Signal</keyword>
<feature type="signal peptide" evidence="1">
    <location>
        <begin position="1"/>
        <end position="20"/>
    </location>
</feature>
<evidence type="ECO:0000313" key="3">
    <source>
        <dbReference type="Proteomes" id="UP000193827"/>
    </source>
</evidence>
<sequence>MRPYLGFALCLMLAITSHSAAVARGAPGPAGQMVLCTGTGPVTVLVDAQGQPTGAVHICPDYALALFAALDSPAALPLYFANSTLLHTIEIKPEIEIFERPAFQARAPPLAS</sequence>
<proteinExistence type="predicted"/>
<evidence type="ECO:0000313" key="2">
    <source>
        <dbReference type="EMBL" id="SLN59071.1"/>
    </source>
</evidence>
<name>A0A1Y5T9U2_9RHOB</name>
<protein>
    <recommendedName>
        <fullName evidence="4">DUF2946 domain-containing protein</fullName>
    </recommendedName>
</protein>
<evidence type="ECO:0000256" key="1">
    <source>
        <dbReference type="SAM" id="SignalP"/>
    </source>
</evidence>
<dbReference type="EMBL" id="FWFL01000009">
    <property type="protein sequence ID" value="SLN59071.1"/>
    <property type="molecule type" value="Genomic_DNA"/>
</dbReference>
<organism evidence="2 3">
    <name type="scientific">Roseovarius litorisediminis</name>
    <dbReference type="NCBI Taxonomy" id="1312363"/>
    <lineage>
        <taxon>Bacteria</taxon>
        <taxon>Pseudomonadati</taxon>
        <taxon>Pseudomonadota</taxon>
        <taxon>Alphaproteobacteria</taxon>
        <taxon>Rhodobacterales</taxon>
        <taxon>Roseobacteraceae</taxon>
        <taxon>Roseovarius</taxon>
    </lineage>
</organism>
<dbReference type="Proteomes" id="UP000193827">
    <property type="component" value="Unassembled WGS sequence"/>
</dbReference>
<feature type="chain" id="PRO_5012848196" description="DUF2946 domain-containing protein" evidence="1">
    <location>
        <begin position="21"/>
        <end position="112"/>
    </location>
</feature>
<evidence type="ECO:0008006" key="4">
    <source>
        <dbReference type="Google" id="ProtNLM"/>
    </source>
</evidence>
<dbReference type="AlphaFoldDB" id="A0A1Y5T9U2"/>
<accession>A0A1Y5T9U2</accession>
<reference evidence="2 3" key="1">
    <citation type="submission" date="2017-03" db="EMBL/GenBank/DDBJ databases">
        <authorList>
            <person name="Afonso C.L."/>
            <person name="Miller P.J."/>
            <person name="Scott M.A."/>
            <person name="Spackman E."/>
            <person name="Goraichik I."/>
            <person name="Dimitrov K.M."/>
            <person name="Suarez D.L."/>
            <person name="Swayne D.E."/>
        </authorList>
    </citation>
    <scope>NUCLEOTIDE SEQUENCE [LARGE SCALE GENOMIC DNA]</scope>
    <source>
        <strain evidence="2 3">CECT 8287</strain>
    </source>
</reference>